<dbReference type="Pfam" id="PF17963">
    <property type="entry name" value="Big_9"/>
    <property type="match status" value="1"/>
</dbReference>
<organism evidence="2 3">
    <name type="scientific">Brevibacterium picturae</name>
    <dbReference type="NCBI Taxonomy" id="260553"/>
    <lineage>
        <taxon>Bacteria</taxon>
        <taxon>Bacillati</taxon>
        <taxon>Actinomycetota</taxon>
        <taxon>Actinomycetes</taxon>
        <taxon>Micrococcales</taxon>
        <taxon>Brevibacteriaceae</taxon>
        <taxon>Brevibacterium</taxon>
    </lineage>
</organism>
<evidence type="ECO:0000256" key="1">
    <source>
        <dbReference type="SAM" id="MobiDB-lite"/>
    </source>
</evidence>
<feature type="compositionally biased region" description="Polar residues" evidence="1">
    <location>
        <begin position="39"/>
        <end position="58"/>
    </location>
</feature>
<dbReference type="Proteomes" id="UP001501791">
    <property type="component" value="Unassembled WGS sequence"/>
</dbReference>
<gene>
    <name evidence="2" type="ORF">GCM10009691_18180</name>
</gene>
<feature type="compositionally biased region" description="Low complexity" evidence="1">
    <location>
        <begin position="176"/>
        <end position="263"/>
    </location>
</feature>
<proteinExistence type="predicted"/>
<reference evidence="2 3" key="1">
    <citation type="journal article" date="2019" name="Int. J. Syst. Evol. Microbiol.">
        <title>The Global Catalogue of Microorganisms (GCM) 10K type strain sequencing project: providing services to taxonomists for standard genome sequencing and annotation.</title>
        <authorList>
            <consortium name="The Broad Institute Genomics Platform"/>
            <consortium name="The Broad Institute Genome Sequencing Center for Infectious Disease"/>
            <person name="Wu L."/>
            <person name="Ma J."/>
        </authorList>
    </citation>
    <scope>NUCLEOTIDE SEQUENCE [LARGE SCALE GENOMIC DNA]</scope>
    <source>
        <strain evidence="2 3">JCM 13319</strain>
    </source>
</reference>
<sequence>MADETTSKGNSTKVKIGAIVAIVLALLVTAVSCSVNTLLSDPTSQSKAPGSKTPNPSFTIPADEGDEGDDDQTDKSASNEPSDTSNPFGDSGRDNASGGQPDDGSDTFAMPQAPSDNAPYIPDPTGPGSSDDDDEEDDKGTNGNEGDKGSDDREGSSPIVPPGPPNPNPGDDDDAGSGSSDSDGGTNTASASSSANASNDSDGSGSDPDSNAESDSAQSGNDDGSGDNASSDASSSDGGSTGSADGSSNSDGSDSNASGNANTGGDGDDGEDPDPQYPPVAEDSVVNGLNDKRGEAGTTLLVTEAPEDKDAFETSDPFGQIEVTVTDGDAIDELLASALDRFNLLRDYGEDAVVVVHVETEESADGIRVSVSYEVFTPIEPVAEDDEATIDTAKDESVLIDITGNDDFRGDITIAIVDAPKNGQAAVEGTSIRYTPDGGDPTSDSLKYSLTDSRGKTTEAKVTIAIERSDESSEPEPTKSAPVSVPTTPSAKESAPAQ</sequence>
<accession>A0ABN2BMK4</accession>
<feature type="compositionally biased region" description="Acidic residues" evidence="1">
    <location>
        <begin position="63"/>
        <end position="72"/>
    </location>
</feature>
<feature type="compositionally biased region" description="Polar residues" evidence="1">
    <location>
        <begin position="442"/>
        <end position="452"/>
    </location>
</feature>
<feature type="region of interest" description="Disordered" evidence="1">
    <location>
        <begin position="39"/>
        <end position="297"/>
    </location>
</feature>
<evidence type="ECO:0000313" key="2">
    <source>
        <dbReference type="EMBL" id="GAA1544060.1"/>
    </source>
</evidence>
<feature type="compositionally biased region" description="Basic and acidic residues" evidence="1">
    <location>
        <begin position="145"/>
        <end position="155"/>
    </location>
</feature>
<comment type="caution">
    <text evidence="2">The sequence shown here is derived from an EMBL/GenBank/DDBJ whole genome shotgun (WGS) entry which is preliminary data.</text>
</comment>
<dbReference type="EMBL" id="BAAALY010000006">
    <property type="protein sequence ID" value="GAA1544060.1"/>
    <property type="molecule type" value="Genomic_DNA"/>
</dbReference>
<feature type="compositionally biased region" description="Pro residues" evidence="1">
    <location>
        <begin position="159"/>
        <end position="168"/>
    </location>
</feature>
<feature type="region of interest" description="Disordered" evidence="1">
    <location>
        <begin position="430"/>
        <end position="498"/>
    </location>
</feature>
<feature type="compositionally biased region" description="Polar residues" evidence="1">
    <location>
        <begin position="75"/>
        <end position="88"/>
    </location>
</feature>
<name>A0ABN2BMK4_9MICO</name>
<protein>
    <recommendedName>
        <fullName evidence="4">Cadherin-like domain-containing protein</fullName>
    </recommendedName>
</protein>
<evidence type="ECO:0008006" key="4">
    <source>
        <dbReference type="Google" id="ProtNLM"/>
    </source>
</evidence>
<feature type="compositionally biased region" description="Polar residues" evidence="1">
    <location>
        <begin position="485"/>
        <end position="498"/>
    </location>
</feature>
<evidence type="ECO:0000313" key="3">
    <source>
        <dbReference type="Proteomes" id="UP001501791"/>
    </source>
</evidence>
<dbReference type="Gene3D" id="2.60.40.3440">
    <property type="match status" value="1"/>
</dbReference>
<keyword evidence="3" id="KW-1185">Reference proteome</keyword>